<keyword evidence="2" id="KW-1185">Reference proteome</keyword>
<protein>
    <submittedName>
        <fullName evidence="1">Uncharacterized protein</fullName>
    </submittedName>
</protein>
<dbReference type="EMBL" id="JAULSO010000002">
    <property type="protein sequence ID" value="KAK3688080.1"/>
    <property type="molecule type" value="Genomic_DNA"/>
</dbReference>
<dbReference type="Proteomes" id="UP001270362">
    <property type="component" value="Unassembled WGS sequence"/>
</dbReference>
<evidence type="ECO:0000313" key="1">
    <source>
        <dbReference type="EMBL" id="KAK3688080.1"/>
    </source>
</evidence>
<reference evidence="1" key="1">
    <citation type="journal article" date="2023" name="Mol. Phylogenet. Evol.">
        <title>Genome-scale phylogeny and comparative genomics of the fungal order Sordariales.</title>
        <authorList>
            <person name="Hensen N."/>
            <person name="Bonometti L."/>
            <person name="Westerberg I."/>
            <person name="Brannstrom I.O."/>
            <person name="Guillou S."/>
            <person name="Cros-Aarteil S."/>
            <person name="Calhoun S."/>
            <person name="Haridas S."/>
            <person name="Kuo A."/>
            <person name="Mondo S."/>
            <person name="Pangilinan J."/>
            <person name="Riley R."/>
            <person name="LaButti K."/>
            <person name="Andreopoulos B."/>
            <person name="Lipzen A."/>
            <person name="Chen C."/>
            <person name="Yan M."/>
            <person name="Daum C."/>
            <person name="Ng V."/>
            <person name="Clum A."/>
            <person name="Steindorff A."/>
            <person name="Ohm R.A."/>
            <person name="Martin F."/>
            <person name="Silar P."/>
            <person name="Natvig D.O."/>
            <person name="Lalanne C."/>
            <person name="Gautier V."/>
            <person name="Ament-Velasquez S.L."/>
            <person name="Kruys A."/>
            <person name="Hutchinson M.I."/>
            <person name="Powell A.J."/>
            <person name="Barry K."/>
            <person name="Miller A.N."/>
            <person name="Grigoriev I.V."/>
            <person name="Debuchy R."/>
            <person name="Gladieux P."/>
            <person name="Hiltunen Thoren M."/>
            <person name="Johannesson H."/>
        </authorList>
    </citation>
    <scope>NUCLEOTIDE SEQUENCE</scope>
    <source>
        <strain evidence="1">CBS 314.62</strain>
    </source>
</reference>
<evidence type="ECO:0000313" key="2">
    <source>
        <dbReference type="Proteomes" id="UP001270362"/>
    </source>
</evidence>
<accession>A0AAE1CC37</accession>
<dbReference type="AlphaFoldDB" id="A0AAE1CC37"/>
<gene>
    <name evidence="1" type="ORF">B0T22DRAFT_458623</name>
</gene>
<comment type="caution">
    <text evidence="1">The sequence shown here is derived from an EMBL/GenBank/DDBJ whole genome shotgun (WGS) entry which is preliminary data.</text>
</comment>
<organism evidence="1 2">
    <name type="scientific">Podospora appendiculata</name>
    <dbReference type="NCBI Taxonomy" id="314037"/>
    <lineage>
        <taxon>Eukaryota</taxon>
        <taxon>Fungi</taxon>
        <taxon>Dikarya</taxon>
        <taxon>Ascomycota</taxon>
        <taxon>Pezizomycotina</taxon>
        <taxon>Sordariomycetes</taxon>
        <taxon>Sordariomycetidae</taxon>
        <taxon>Sordariales</taxon>
        <taxon>Podosporaceae</taxon>
        <taxon>Podospora</taxon>
    </lineage>
</organism>
<reference evidence="1" key="2">
    <citation type="submission" date="2023-06" db="EMBL/GenBank/DDBJ databases">
        <authorList>
            <consortium name="Lawrence Berkeley National Laboratory"/>
            <person name="Haridas S."/>
            <person name="Hensen N."/>
            <person name="Bonometti L."/>
            <person name="Westerberg I."/>
            <person name="Brannstrom I.O."/>
            <person name="Guillou S."/>
            <person name="Cros-Aarteil S."/>
            <person name="Calhoun S."/>
            <person name="Kuo A."/>
            <person name="Mondo S."/>
            <person name="Pangilinan J."/>
            <person name="Riley R."/>
            <person name="Labutti K."/>
            <person name="Andreopoulos B."/>
            <person name="Lipzen A."/>
            <person name="Chen C."/>
            <person name="Yanf M."/>
            <person name="Daum C."/>
            <person name="Ng V."/>
            <person name="Clum A."/>
            <person name="Steindorff A."/>
            <person name="Ohm R."/>
            <person name="Martin F."/>
            <person name="Silar P."/>
            <person name="Natvig D."/>
            <person name="Lalanne C."/>
            <person name="Gautier V."/>
            <person name="Ament-Velasquez S.L."/>
            <person name="Kruys A."/>
            <person name="Hutchinson M.I."/>
            <person name="Powell A.J."/>
            <person name="Barry K."/>
            <person name="Miller A.N."/>
            <person name="Grigoriev I.V."/>
            <person name="Debuchy R."/>
            <person name="Gladieux P."/>
            <person name="Thoren M.H."/>
            <person name="Johannesson H."/>
        </authorList>
    </citation>
    <scope>NUCLEOTIDE SEQUENCE</scope>
    <source>
        <strain evidence="1">CBS 314.62</strain>
    </source>
</reference>
<name>A0AAE1CC37_9PEZI</name>
<proteinExistence type="predicted"/>
<sequence>MPGQPTSHTRSVWCRSLSPEDTSLDDVFNSSHPCPSSYDDIADGKARYRHSNGRWLLEEIKRATTRSRKSRCLVCPDATMLTRQFWKANLPTPDTKGGPVSMRCTRRMCDTECSVEASALLEGLCSLPLTADMDNLRPCFPCDRANLMPLPVRPSRSHQASLGVSRTGLCRPSVEDANVIGTPFSSWDWLLGKPPSWLP</sequence>